<keyword evidence="3" id="KW-1185">Reference proteome</keyword>
<dbReference type="PANTHER" id="PTHR42957">
    <property type="entry name" value="HELICASE MJ1565-RELATED"/>
    <property type="match status" value="1"/>
</dbReference>
<dbReference type="RefSeq" id="WP_136416251.1">
    <property type="nucleotide sequence ID" value="NZ_CP039396.1"/>
</dbReference>
<dbReference type="PANTHER" id="PTHR42957:SF1">
    <property type="entry name" value="HELICASE MJ1565-RELATED"/>
    <property type="match status" value="1"/>
</dbReference>
<feature type="domain" description="Helicase HerA central" evidence="1">
    <location>
        <begin position="148"/>
        <end position="476"/>
    </location>
</feature>
<evidence type="ECO:0000313" key="2">
    <source>
        <dbReference type="EMBL" id="QCD42998.1"/>
    </source>
</evidence>
<dbReference type="Gene3D" id="3.40.50.300">
    <property type="entry name" value="P-loop containing nucleotide triphosphate hydrolases"/>
    <property type="match status" value="2"/>
</dbReference>
<reference evidence="3" key="1">
    <citation type="submission" date="2019-02" db="EMBL/GenBank/DDBJ databases">
        <title>Isolation and identification of novel species under the genus Muribaculum.</title>
        <authorList>
            <person name="Miyake S."/>
            <person name="Ding Y."/>
            <person name="Low A."/>
            <person name="Soh M."/>
            <person name="Seedorf H."/>
        </authorList>
    </citation>
    <scope>NUCLEOTIDE SEQUENCE [LARGE SCALE GENOMIC DNA]</scope>
    <source>
        <strain evidence="3">H5</strain>
    </source>
</reference>
<dbReference type="EMBL" id="CP039396">
    <property type="protein sequence ID" value="QCD42998.1"/>
    <property type="molecule type" value="Genomic_DNA"/>
</dbReference>
<dbReference type="AlphaFoldDB" id="A0A4V1D3H2"/>
<sequence>MEPFNNEAIISELSIFRIGEVISISGREVKIAVDKEKNLPHIFFYGQLIKNVSVGSYLKILNGFDMLIAKIETEFINQDNSQEAVNYEEQGHHIKRVLCTSLIGYMTTSGFVKGVKTLPLVGNEAYILNTKEFSSIHRFVQNDDELTIRLGTLSTDSQIIVSLGVQNLFSNHVGIFGNTGSGKSYTLAQIYHRLFELFRGNDNFKANSRFLFIDFNGEYSGDSVMTEGKKVYKLSTYTPINKIPMSQDSVMDLDTLCIFASATEKTQRPFISRALNLYHWLRDKGGNKDEMQNIFRAMLCKNIKAIFTMEDKSKVEPLLEYIVSIVPPKYDVDGFGVDLRESVSYHETHKYYYLPGDRESAYKRKLSDRDLEGNKNGEFVERTHYYTQALEYQIPDDFIRFFIDILYLQLVQDVKNSRAQNDHIHPAIEKLKSMVRNISMVLDFKEDVDFWDKSNIVVVDLRMANQDTKKMIPLLLCHSAYKQHTQNKDKATPYLNIVIDEAHNILSYQSTRESESWKDYRLEVFEEIIKEGRKFGVFMTIASQRPSDISSTIVSQLHNYFIHRLVNDEDLTKVAKTISYLDRISQESLPILPTGSCVVAGQVVEMPLIIQIDKMNDRHKPDNETLKLLDYWKA</sequence>
<dbReference type="SUPFAM" id="SSF52540">
    <property type="entry name" value="P-loop containing nucleoside triphosphate hydrolases"/>
    <property type="match status" value="1"/>
</dbReference>
<name>A0A4V1D3H2_9BACT</name>
<accession>A0A4V1D3H2</accession>
<dbReference type="InterPro" id="IPR008571">
    <property type="entry name" value="HerA-like"/>
</dbReference>
<organism evidence="2 3">
    <name type="scientific">Duncaniella dubosii</name>
    <dbReference type="NCBI Taxonomy" id="2518971"/>
    <lineage>
        <taxon>Bacteria</taxon>
        <taxon>Pseudomonadati</taxon>
        <taxon>Bacteroidota</taxon>
        <taxon>Bacteroidia</taxon>
        <taxon>Bacteroidales</taxon>
        <taxon>Muribaculaceae</taxon>
        <taxon>Duncaniella</taxon>
    </lineage>
</organism>
<dbReference type="InterPro" id="IPR027417">
    <property type="entry name" value="P-loop_NTPase"/>
</dbReference>
<protein>
    <submittedName>
        <fullName evidence="2">DUF87 domain-containing protein</fullName>
    </submittedName>
</protein>
<dbReference type="InterPro" id="IPR002789">
    <property type="entry name" value="HerA_central"/>
</dbReference>
<evidence type="ECO:0000259" key="1">
    <source>
        <dbReference type="Pfam" id="PF01935"/>
    </source>
</evidence>
<dbReference type="Pfam" id="PF01935">
    <property type="entry name" value="DUF87"/>
    <property type="match status" value="1"/>
</dbReference>
<dbReference type="KEGG" id="ddb:E7747_12310"/>
<gene>
    <name evidence="2" type="ORF">E7747_12310</name>
</gene>
<proteinExistence type="predicted"/>
<evidence type="ECO:0000313" key="3">
    <source>
        <dbReference type="Proteomes" id="UP000297149"/>
    </source>
</evidence>
<dbReference type="Proteomes" id="UP000297149">
    <property type="component" value="Chromosome"/>
</dbReference>